<dbReference type="EMBL" id="BAABKM010000002">
    <property type="protein sequence ID" value="GAA4695478.1"/>
    <property type="molecule type" value="Genomic_DNA"/>
</dbReference>
<keyword evidence="1" id="KW-0808">Transferase</keyword>
<dbReference type="CDD" id="cd04301">
    <property type="entry name" value="NAT_SF"/>
    <property type="match status" value="1"/>
</dbReference>
<name>A0ABP8WU22_9ACTN</name>
<gene>
    <name evidence="3" type="ORF">GCM10023349_08420</name>
</gene>
<evidence type="ECO:0000313" key="4">
    <source>
        <dbReference type="Proteomes" id="UP001499974"/>
    </source>
</evidence>
<dbReference type="InterPro" id="IPR050769">
    <property type="entry name" value="NAT_camello-type"/>
</dbReference>
<dbReference type="RefSeq" id="WP_345519568.1">
    <property type="nucleotide sequence ID" value="NZ_BAABKM010000002.1"/>
</dbReference>
<evidence type="ECO:0000256" key="1">
    <source>
        <dbReference type="ARBA" id="ARBA00022679"/>
    </source>
</evidence>
<evidence type="ECO:0000313" key="3">
    <source>
        <dbReference type="EMBL" id="GAA4695478.1"/>
    </source>
</evidence>
<keyword evidence="4" id="KW-1185">Reference proteome</keyword>
<reference evidence="4" key="1">
    <citation type="journal article" date="2019" name="Int. J. Syst. Evol. Microbiol.">
        <title>The Global Catalogue of Microorganisms (GCM) 10K type strain sequencing project: providing services to taxonomists for standard genome sequencing and annotation.</title>
        <authorList>
            <consortium name="The Broad Institute Genomics Platform"/>
            <consortium name="The Broad Institute Genome Sequencing Center for Infectious Disease"/>
            <person name="Wu L."/>
            <person name="Ma J."/>
        </authorList>
    </citation>
    <scope>NUCLEOTIDE SEQUENCE [LARGE SCALE GENOMIC DNA]</scope>
    <source>
        <strain evidence="4">JCM 18531</strain>
    </source>
</reference>
<dbReference type="SUPFAM" id="SSF55729">
    <property type="entry name" value="Acyl-CoA N-acyltransferases (Nat)"/>
    <property type="match status" value="1"/>
</dbReference>
<comment type="caution">
    <text evidence="3">The sequence shown here is derived from an EMBL/GenBank/DDBJ whole genome shotgun (WGS) entry which is preliminary data.</text>
</comment>
<dbReference type="InterPro" id="IPR016181">
    <property type="entry name" value="Acyl_CoA_acyltransferase"/>
</dbReference>
<dbReference type="Proteomes" id="UP001499974">
    <property type="component" value="Unassembled WGS sequence"/>
</dbReference>
<protein>
    <submittedName>
        <fullName evidence="3">GNAT family N-acetyltransferase</fullName>
    </submittedName>
</protein>
<sequence length="166" mass="18590">MSEPHDGPVVRRARPEDLEAVGEITVAAYAEFTDGPDDRYVTLLRDAARRDREAELWVAEVDGVVRGSVTIALPDSPWREIGRDGEGEFRMLAVSPDARRMGVGDALARLVLDRFRELGFRSIVLSSLASMSSAHRIYERLGYHRIPERDWSPQPGVDLIAYAKDL</sequence>
<accession>A0ABP8WU22</accession>
<evidence type="ECO:0000259" key="2">
    <source>
        <dbReference type="PROSITE" id="PS51186"/>
    </source>
</evidence>
<proteinExistence type="predicted"/>
<dbReference type="PANTHER" id="PTHR13947">
    <property type="entry name" value="GNAT FAMILY N-ACETYLTRANSFERASE"/>
    <property type="match status" value="1"/>
</dbReference>
<feature type="domain" description="N-acetyltransferase" evidence="2">
    <location>
        <begin position="8"/>
        <end position="166"/>
    </location>
</feature>
<dbReference type="InterPro" id="IPR000182">
    <property type="entry name" value="GNAT_dom"/>
</dbReference>
<organism evidence="3 4">
    <name type="scientific">Nocardioides conyzicola</name>
    <dbReference type="NCBI Taxonomy" id="1651781"/>
    <lineage>
        <taxon>Bacteria</taxon>
        <taxon>Bacillati</taxon>
        <taxon>Actinomycetota</taxon>
        <taxon>Actinomycetes</taxon>
        <taxon>Propionibacteriales</taxon>
        <taxon>Nocardioidaceae</taxon>
        <taxon>Nocardioides</taxon>
    </lineage>
</organism>
<dbReference type="Gene3D" id="3.40.630.30">
    <property type="match status" value="1"/>
</dbReference>
<dbReference type="PROSITE" id="PS51186">
    <property type="entry name" value="GNAT"/>
    <property type="match status" value="1"/>
</dbReference>
<dbReference type="PANTHER" id="PTHR13947:SF37">
    <property type="entry name" value="LD18367P"/>
    <property type="match status" value="1"/>
</dbReference>
<dbReference type="Pfam" id="PF00583">
    <property type="entry name" value="Acetyltransf_1"/>
    <property type="match status" value="1"/>
</dbReference>